<sequence length="375" mass="40947">MDVELRHAKIVTTIDRLGSISRAAAQLSLPQSSLTAQLKRIERAVGGELFVRTRTGTIPTALGERLIPILAELVQHADRVIAEAAAHFSEVFRFGNAEWTPPSLRSALKSALPVKEVQTETLSPDTAIAQVSRGALHAAMVPGVALAASAEADEPALASTVIVREPVWVALPHDHHLVGQEAVSPAQLASLRWVRYTRDHWFHPIEKQLFAAVGRADLEVLHYVDGHHEAMNWVRDVRAAALTPPTGVTREVRLVPVSVAEGTDMLLVWRSDSVTDDIQRRLLTTLRRYYCEYARTIPGYWSWVIRHPDQFAELESFLPPRVQWGGAGRAGPEWSGPGAGHRVASASAGGVRRAAPVAETLARAVSAPTNPTIER</sequence>
<dbReference type="SUPFAM" id="SSF53850">
    <property type="entry name" value="Periplasmic binding protein-like II"/>
    <property type="match status" value="1"/>
</dbReference>
<dbReference type="GO" id="GO:0032993">
    <property type="term" value="C:protein-DNA complex"/>
    <property type="evidence" value="ECO:0007669"/>
    <property type="project" value="TreeGrafter"/>
</dbReference>
<dbReference type="Pfam" id="PF03466">
    <property type="entry name" value="LysR_substrate"/>
    <property type="match status" value="1"/>
</dbReference>
<gene>
    <name evidence="7" type="ORF">DR950_12705</name>
</gene>
<dbReference type="PANTHER" id="PTHR30346">
    <property type="entry name" value="TRANSCRIPTIONAL DUAL REGULATOR HCAR-RELATED"/>
    <property type="match status" value="1"/>
</dbReference>
<feature type="region of interest" description="Disordered" evidence="5">
    <location>
        <begin position="328"/>
        <end position="347"/>
    </location>
</feature>
<dbReference type="Gene3D" id="3.40.190.10">
    <property type="entry name" value="Periplasmic binding protein-like II"/>
    <property type="match status" value="2"/>
</dbReference>
<evidence type="ECO:0000256" key="5">
    <source>
        <dbReference type="SAM" id="MobiDB-lite"/>
    </source>
</evidence>
<dbReference type="Pfam" id="PF00126">
    <property type="entry name" value="HTH_1"/>
    <property type="match status" value="1"/>
</dbReference>
<keyword evidence="8" id="KW-1185">Reference proteome</keyword>
<dbReference type="AlphaFoldDB" id="A0A372ZSZ2"/>
<dbReference type="InterPro" id="IPR036388">
    <property type="entry name" value="WH-like_DNA-bd_sf"/>
</dbReference>
<comment type="similarity">
    <text evidence="1">Belongs to the LysR transcriptional regulatory family.</text>
</comment>
<dbReference type="InterPro" id="IPR005119">
    <property type="entry name" value="LysR_subst-bd"/>
</dbReference>
<organism evidence="7 8">
    <name type="scientific">Kitasatospora xanthocidica</name>
    <dbReference type="NCBI Taxonomy" id="83382"/>
    <lineage>
        <taxon>Bacteria</taxon>
        <taxon>Bacillati</taxon>
        <taxon>Actinomycetota</taxon>
        <taxon>Actinomycetes</taxon>
        <taxon>Kitasatosporales</taxon>
        <taxon>Streptomycetaceae</taxon>
        <taxon>Kitasatospora</taxon>
    </lineage>
</organism>
<dbReference type="EMBL" id="QVIG01000001">
    <property type="protein sequence ID" value="RGD58530.1"/>
    <property type="molecule type" value="Genomic_DNA"/>
</dbReference>
<evidence type="ECO:0000256" key="2">
    <source>
        <dbReference type="ARBA" id="ARBA00023015"/>
    </source>
</evidence>
<proteinExistence type="inferred from homology"/>
<dbReference type="CDD" id="cd05466">
    <property type="entry name" value="PBP2_LTTR_substrate"/>
    <property type="match status" value="1"/>
</dbReference>
<dbReference type="PANTHER" id="PTHR30346:SF28">
    <property type="entry name" value="HTH-TYPE TRANSCRIPTIONAL REGULATOR CYNR"/>
    <property type="match status" value="1"/>
</dbReference>
<evidence type="ECO:0000313" key="7">
    <source>
        <dbReference type="EMBL" id="RGD58530.1"/>
    </source>
</evidence>
<dbReference type="PROSITE" id="PS50931">
    <property type="entry name" value="HTH_LYSR"/>
    <property type="match status" value="1"/>
</dbReference>
<keyword evidence="4" id="KW-0804">Transcription</keyword>
<dbReference type="Proteomes" id="UP000263377">
    <property type="component" value="Unassembled WGS sequence"/>
</dbReference>
<keyword evidence="3" id="KW-0238">DNA-binding</keyword>
<reference evidence="7 8" key="1">
    <citation type="submission" date="2018-08" db="EMBL/GenBank/DDBJ databases">
        <title>Diversity &amp; Physiological Properties of Lignin-Decomposing Actinobacteria from Soil.</title>
        <authorList>
            <person name="Roh S.G."/>
            <person name="Kim S.B."/>
        </authorList>
    </citation>
    <scope>NUCLEOTIDE SEQUENCE [LARGE SCALE GENOMIC DNA]</scope>
    <source>
        <strain evidence="7 8">MMS17-GH009</strain>
    </source>
</reference>
<dbReference type="InterPro" id="IPR036390">
    <property type="entry name" value="WH_DNA-bd_sf"/>
</dbReference>
<dbReference type="GO" id="GO:0003677">
    <property type="term" value="F:DNA binding"/>
    <property type="evidence" value="ECO:0007669"/>
    <property type="project" value="UniProtKB-KW"/>
</dbReference>
<dbReference type="InterPro" id="IPR000847">
    <property type="entry name" value="LysR_HTH_N"/>
</dbReference>
<name>A0A372ZSZ2_9ACTN</name>
<dbReference type="Gene3D" id="1.10.10.10">
    <property type="entry name" value="Winged helix-like DNA-binding domain superfamily/Winged helix DNA-binding domain"/>
    <property type="match status" value="1"/>
</dbReference>
<dbReference type="SUPFAM" id="SSF46785">
    <property type="entry name" value="Winged helix' DNA-binding domain"/>
    <property type="match status" value="1"/>
</dbReference>
<dbReference type="PRINTS" id="PR00039">
    <property type="entry name" value="HTHLYSR"/>
</dbReference>
<keyword evidence="2" id="KW-0805">Transcription regulation</keyword>
<evidence type="ECO:0000313" key="8">
    <source>
        <dbReference type="Proteomes" id="UP000263377"/>
    </source>
</evidence>
<feature type="domain" description="HTH lysR-type" evidence="6">
    <location>
        <begin position="3"/>
        <end position="60"/>
    </location>
</feature>
<dbReference type="GO" id="GO:0003700">
    <property type="term" value="F:DNA-binding transcription factor activity"/>
    <property type="evidence" value="ECO:0007669"/>
    <property type="project" value="InterPro"/>
</dbReference>
<evidence type="ECO:0000256" key="1">
    <source>
        <dbReference type="ARBA" id="ARBA00009437"/>
    </source>
</evidence>
<evidence type="ECO:0000259" key="6">
    <source>
        <dbReference type="PROSITE" id="PS50931"/>
    </source>
</evidence>
<accession>A0A372ZSZ2</accession>
<protein>
    <submittedName>
        <fullName evidence="7">LysR family transcriptional regulator</fullName>
    </submittedName>
</protein>
<evidence type="ECO:0000256" key="3">
    <source>
        <dbReference type="ARBA" id="ARBA00023125"/>
    </source>
</evidence>
<comment type="caution">
    <text evidence="7">The sequence shown here is derived from an EMBL/GenBank/DDBJ whole genome shotgun (WGS) entry which is preliminary data.</text>
</comment>
<evidence type="ECO:0000256" key="4">
    <source>
        <dbReference type="ARBA" id="ARBA00023163"/>
    </source>
</evidence>